<feature type="transmembrane region" description="Helical" evidence="6">
    <location>
        <begin position="6"/>
        <end position="27"/>
    </location>
</feature>
<gene>
    <name evidence="8" type="ORF">FB467_3459</name>
</gene>
<reference evidence="8 9" key="1">
    <citation type="submission" date="2019-06" db="EMBL/GenBank/DDBJ databases">
        <title>Sequencing the genomes of 1000 actinobacteria strains.</title>
        <authorList>
            <person name="Klenk H.-P."/>
        </authorList>
    </citation>
    <scope>NUCLEOTIDE SEQUENCE [LARGE SCALE GENOMIC DNA]</scope>
    <source>
        <strain evidence="8 9">DSM 12335</strain>
    </source>
</reference>
<keyword evidence="4 6" id="KW-1133">Transmembrane helix</keyword>
<evidence type="ECO:0000256" key="2">
    <source>
        <dbReference type="ARBA" id="ARBA00022475"/>
    </source>
</evidence>
<protein>
    <submittedName>
        <fullName evidence="8">Type II secretion system (T2SS) protein F</fullName>
    </submittedName>
</protein>
<comment type="subcellular location">
    <subcellularLocation>
        <location evidence="1">Cell membrane</location>
        <topology evidence="1">Multi-pass membrane protein</topology>
    </subcellularLocation>
</comment>
<proteinExistence type="predicted"/>
<evidence type="ECO:0000313" key="8">
    <source>
        <dbReference type="EMBL" id="TQL52279.1"/>
    </source>
</evidence>
<dbReference type="Pfam" id="PF00482">
    <property type="entry name" value="T2SSF"/>
    <property type="match status" value="1"/>
</dbReference>
<evidence type="ECO:0000256" key="6">
    <source>
        <dbReference type="SAM" id="Phobius"/>
    </source>
</evidence>
<evidence type="ECO:0000256" key="3">
    <source>
        <dbReference type="ARBA" id="ARBA00022692"/>
    </source>
</evidence>
<feature type="domain" description="Type II secretion system protein GspF" evidence="7">
    <location>
        <begin position="81"/>
        <end position="197"/>
    </location>
</feature>
<accession>A0A542YW08</accession>
<evidence type="ECO:0000259" key="7">
    <source>
        <dbReference type="Pfam" id="PF00482"/>
    </source>
</evidence>
<feature type="transmembrane region" description="Helical" evidence="6">
    <location>
        <begin position="186"/>
        <end position="212"/>
    </location>
</feature>
<comment type="caution">
    <text evidence="8">The sequence shown here is derived from an EMBL/GenBank/DDBJ whole genome shotgun (WGS) entry which is preliminary data.</text>
</comment>
<keyword evidence="5 6" id="KW-0472">Membrane</keyword>
<keyword evidence="2" id="KW-1003">Cell membrane</keyword>
<organism evidence="8 9">
    <name type="scientific">Ornithinicoccus hortensis</name>
    <dbReference type="NCBI Taxonomy" id="82346"/>
    <lineage>
        <taxon>Bacteria</taxon>
        <taxon>Bacillati</taxon>
        <taxon>Actinomycetota</taxon>
        <taxon>Actinomycetes</taxon>
        <taxon>Micrococcales</taxon>
        <taxon>Intrasporangiaceae</taxon>
        <taxon>Ornithinicoccus</taxon>
    </lineage>
</organism>
<keyword evidence="3 6" id="KW-0812">Transmembrane</keyword>
<dbReference type="Proteomes" id="UP000319516">
    <property type="component" value="Unassembled WGS sequence"/>
</dbReference>
<evidence type="ECO:0000256" key="4">
    <source>
        <dbReference type="ARBA" id="ARBA00022989"/>
    </source>
</evidence>
<evidence type="ECO:0000313" key="9">
    <source>
        <dbReference type="Proteomes" id="UP000319516"/>
    </source>
</evidence>
<dbReference type="EMBL" id="VFOP01000001">
    <property type="protein sequence ID" value="TQL52279.1"/>
    <property type="molecule type" value="Genomic_DNA"/>
</dbReference>
<dbReference type="GO" id="GO:0005886">
    <property type="term" value="C:plasma membrane"/>
    <property type="evidence" value="ECO:0007669"/>
    <property type="project" value="UniProtKB-SubCell"/>
</dbReference>
<sequence>MGPELLPPVLLEVLPGALLGLAVFLAWGPMGRRNAAWEPRRRGGVGGLSDVWGGGAPWRGRRGRPLRRRSPPEVGVTEAMELIALAIATGSAVVPAVEGVAEVLGGRRETDLARVAAALAWGYDDRAWEAAGAEWEPVHRALALAQRAGVPPADLLTTAAADLRRDRCSRLETAAARLGVRLVLPLGLLFLPAFILTTVLPLVLALATGVLLSP</sequence>
<dbReference type="InterPro" id="IPR018076">
    <property type="entry name" value="T2SS_GspF_dom"/>
</dbReference>
<keyword evidence="9" id="KW-1185">Reference proteome</keyword>
<evidence type="ECO:0000256" key="5">
    <source>
        <dbReference type="ARBA" id="ARBA00023136"/>
    </source>
</evidence>
<dbReference type="AlphaFoldDB" id="A0A542YW08"/>
<evidence type="ECO:0000256" key="1">
    <source>
        <dbReference type="ARBA" id="ARBA00004651"/>
    </source>
</evidence>
<name>A0A542YW08_9MICO</name>